<dbReference type="Proteomes" id="UP000184076">
    <property type="component" value="Unassembled WGS sequence"/>
</dbReference>
<evidence type="ECO:0000256" key="1">
    <source>
        <dbReference type="ARBA" id="ARBA00022553"/>
    </source>
</evidence>
<dbReference type="GO" id="GO:0000160">
    <property type="term" value="P:phosphorelay signal transduction system"/>
    <property type="evidence" value="ECO:0007669"/>
    <property type="project" value="UniProtKB-KW"/>
</dbReference>
<dbReference type="SUPFAM" id="SSF52172">
    <property type="entry name" value="CheY-like"/>
    <property type="match status" value="1"/>
</dbReference>
<dbReference type="STRING" id="1121391.SAMN02745206_00664"/>
<keyword evidence="3" id="KW-0805">Transcription regulation</keyword>
<feature type="domain" description="Response regulatory" evidence="6">
    <location>
        <begin position="3"/>
        <end position="117"/>
    </location>
</feature>
<feature type="modified residue" description="4-aspartylphosphate" evidence="5">
    <location>
        <position position="52"/>
    </location>
</feature>
<dbReference type="PANTHER" id="PTHR44591">
    <property type="entry name" value="STRESS RESPONSE REGULATOR PROTEIN 1"/>
    <property type="match status" value="1"/>
</dbReference>
<dbReference type="InterPro" id="IPR011006">
    <property type="entry name" value="CheY-like_superfamily"/>
</dbReference>
<evidence type="ECO:0000256" key="2">
    <source>
        <dbReference type="ARBA" id="ARBA00023012"/>
    </source>
</evidence>
<keyword evidence="4" id="KW-0804">Transcription</keyword>
<evidence type="ECO:0000256" key="5">
    <source>
        <dbReference type="PROSITE-ProRule" id="PRU00169"/>
    </source>
</evidence>
<sequence length="205" mass="22660">MLNALVIDDESIVLDSIASILRGENFSVDLSRDGRQGLDRALRRNYDVVLTDIRMPELNGLDVLRRIKENKPHVPVIVITGYGSVDSAVDAMKSGAANYLEKPFTPRQIIEAVVQAVGLRKGHPFGADPVVHPYEVERVLTQAARDPERARALLEDGPRALPDRLTTAEKCAILSGDVAWLEQRLGTLTGEERSILESRLSAEIW</sequence>
<evidence type="ECO:0000259" key="6">
    <source>
        <dbReference type="PROSITE" id="PS50110"/>
    </source>
</evidence>
<proteinExistence type="predicted"/>
<evidence type="ECO:0000256" key="4">
    <source>
        <dbReference type="ARBA" id="ARBA00023163"/>
    </source>
</evidence>
<dbReference type="AlphaFoldDB" id="A0A1M4VHG0"/>
<protein>
    <submittedName>
        <fullName evidence="7">Response regulator receiver domain-containing protein</fullName>
    </submittedName>
</protein>
<dbReference type="RefSeq" id="WP_073036928.1">
    <property type="nucleotide sequence ID" value="NZ_FQVB01000006.1"/>
</dbReference>
<evidence type="ECO:0000313" key="7">
    <source>
        <dbReference type="EMBL" id="SHE68378.1"/>
    </source>
</evidence>
<dbReference type="Gene3D" id="3.40.50.2300">
    <property type="match status" value="1"/>
</dbReference>
<dbReference type="InterPro" id="IPR001789">
    <property type="entry name" value="Sig_transdc_resp-reg_receiver"/>
</dbReference>
<dbReference type="Pfam" id="PF00072">
    <property type="entry name" value="Response_reg"/>
    <property type="match status" value="1"/>
</dbReference>
<dbReference type="EMBL" id="FQVB01000006">
    <property type="protein sequence ID" value="SHE68378.1"/>
    <property type="molecule type" value="Genomic_DNA"/>
</dbReference>
<name>A0A1M4VHG0_9BACT</name>
<gene>
    <name evidence="7" type="ORF">SAMN02745206_00664</name>
</gene>
<dbReference type="PROSITE" id="PS50110">
    <property type="entry name" value="RESPONSE_REGULATORY"/>
    <property type="match status" value="1"/>
</dbReference>
<keyword evidence="8" id="KW-1185">Reference proteome</keyword>
<evidence type="ECO:0000256" key="3">
    <source>
        <dbReference type="ARBA" id="ARBA00023015"/>
    </source>
</evidence>
<dbReference type="CDD" id="cd00156">
    <property type="entry name" value="REC"/>
    <property type="match status" value="1"/>
</dbReference>
<dbReference type="FunFam" id="3.40.50.2300:FF:000018">
    <property type="entry name" value="DNA-binding transcriptional regulator NtrC"/>
    <property type="match status" value="1"/>
</dbReference>
<keyword evidence="2" id="KW-0902">Two-component regulatory system</keyword>
<dbReference type="PANTHER" id="PTHR44591:SF3">
    <property type="entry name" value="RESPONSE REGULATORY DOMAIN-CONTAINING PROTEIN"/>
    <property type="match status" value="1"/>
</dbReference>
<dbReference type="InterPro" id="IPR050595">
    <property type="entry name" value="Bact_response_regulator"/>
</dbReference>
<accession>A0A1M4VHG0</accession>
<reference evidence="8" key="1">
    <citation type="submission" date="2016-11" db="EMBL/GenBank/DDBJ databases">
        <authorList>
            <person name="Varghese N."/>
            <person name="Submissions S."/>
        </authorList>
    </citation>
    <scope>NUCLEOTIDE SEQUENCE [LARGE SCALE GENOMIC DNA]</scope>
    <source>
        <strain evidence="8">DSM 9756</strain>
    </source>
</reference>
<dbReference type="SMART" id="SM00448">
    <property type="entry name" value="REC"/>
    <property type="match status" value="1"/>
</dbReference>
<dbReference type="OrthoDB" id="9788090at2"/>
<evidence type="ECO:0000313" key="8">
    <source>
        <dbReference type="Proteomes" id="UP000184076"/>
    </source>
</evidence>
<organism evidence="7 8">
    <name type="scientific">Desulfacinum infernum DSM 9756</name>
    <dbReference type="NCBI Taxonomy" id="1121391"/>
    <lineage>
        <taxon>Bacteria</taxon>
        <taxon>Pseudomonadati</taxon>
        <taxon>Thermodesulfobacteriota</taxon>
        <taxon>Syntrophobacteria</taxon>
        <taxon>Syntrophobacterales</taxon>
        <taxon>Syntrophobacteraceae</taxon>
        <taxon>Desulfacinum</taxon>
    </lineage>
</organism>
<keyword evidence="1 5" id="KW-0597">Phosphoprotein</keyword>